<dbReference type="OrthoDB" id="2991241at2"/>
<dbReference type="KEGG" id="pmar:B0X71_19650"/>
<keyword evidence="1" id="KW-0614">Plasmid</keyword>
<sequence>MKKRQRKKNEQKYLSVFADEFNLMTMTSAEQEQVLKDMEAFRKRQAFRKRYKDLKEGKPLRYFFPLGDSFKGNLQEISKLGKKKPYLTVTQSSEDFGN</sequence>
<protein>
    <submittedName>
        <fullName evidence="1">Uncharacterized protein</fullName>
    </submittedName>
</protein>
<dbReference type="Proteomes" id="UP000188184">
    <property type="component" value="Plasmid unnamed1"/>
</dbReference>
<evidence type="ECO:0000313" key="1">
    <source>
        <dbReference type="EMBL" id="AQQ55387.1"/>
    </source>
</evidence>
<gene>
    <name evidence="1" type="ORF">B0X71_19650</name>
</gene>
<dbReference type="AlphaFoldDB" id="A0A1Q2L5L6"/>
<keyword evidence="2" id="KW-1185">Reference proteome</keyword>
<name>A0A1Q2L5L6_9BACL</name>
<dbReference type="EMBL" id="CP019641">
    <property type="protein sequence ID" value="AQQ55387.1"/>
    <property type="molecule type" value="Genomic_DNA"/>
</dbReference>
<dbReference type="RefSeq" id="WP_077591245.1">
    <property type="nucleotide sequence ID" value="NZ_CP019641.1"/>
</dbReference>
<geneLocation type="plasmid" evidence="1 2">
    <name>unnamed1</name>
</geneLocation>
<accession>A0A1Q2L5L6</accession>
<evidence type="ECO:0000313" key="2">
    <source>
        <dbReference type="Proteomes" id="UP000188184"/>
    </source>
</evidence>
<organism evidence="1 2">
    <name type="scientific">Planococcus lenghuensis</name>
    <dbReference type="NCBI Taxonomy" id="2213202"/>
    <lineage>
        <taxon>Bacteria</taxon>
        <taxon>Bacillati</taxon>
        <taxon>Bacillota</taxon>
        <taxon>Bacilli</taxon>
        <taxon>Bacillales</taxon>
        <taxon>Caryophanaceae</taxon>
        <taxon>Planococcus</taxon>
    </lineage>
</organism>
<proteinExistence type="predicted"/>
<reference evidence="1 2" key="1">
    <citation type="submission" date="2017-02" db="EMBL/GenBank/DDBJ databases">
        <title>The complete genomic sequence of a novel cold adapted crude oil-degrading bacterium Planococcus qaidamina Y42.</title>
        <authorList>
            <person name="Yang R."/>
        </authorList>
    </citation>
    <scope>NUCLEOTIDE SEQUENCE [LARGE SCALE GENOMIC DNA]</scope>
    <source>
        <strain evidence="1 2">Y42</strain>
        <plasmid evidence="1 2">unnamed1</plasmid>
    </source>
</reference>